<keyword evidence="1" id="KW-0732">Signal</keyword>
<organism evidence="2 4">
    <name type="scientific">Neospora caninum (strain Liverpool)</name>
    <dbReference type="NCBI Taxonomy" id="572307"/>
    <lineage>
        <taxon>Eukaryota</taxon>
        <taxon>Sar</taxon>
        <taxon>Alveolata</taxon>
        <taxon>Apicomplexa</taxon>
        <taxon>Conoidasida</taxon>
        <taxon>Coccidia</taxon>
        <taxon>Eucoccidiorida</taxon>
        <taxon>Eimeriorina</taxon>
        <taxon>Sarcocystidae</taxon>
        <taxon>Neospora</taxon>
    </lineage>
</organism>
<evidence type="ECO:0000313" key="3">
    <source>
        <dbReference type="EMBL" id="CEL66875.1"/>
    </source>
</evidence>
<reference evidence="2" key="1">
    <citation type="submission" date="2011-02" db="EMBL/GenBank/DDBJ databases">
        <authorList>
            <person name="Aslett M."/>
        </authorList>
    </citation>
    <scope>NUCLEOTIDE SEQUENCE</scope>
    <source>
        <strain evidence="2">Liverpool</strain>
    </source>
</reference>
<dbReference type="Gene3D" id="3.90.640.70">
    <property type="match status" value="4"/>
</dbReference>
<dbReference type="VEuPathDB" id="ToxoDB:NCLIV_026810"/>
<reference evidence="4" key="3">
    <citation type="journal article" date="2012" name="PLoS Pathog.">
        <title>Comparative genomics of the apicomplexan parasites Toxoplasma gondii and Neospora caninum: Coccidia differing in host range and transmission strategy.</title>
        <authorList>
            <person name="Reid A.J."/>
            <person name="Vermont S.J."/>
            <person name="Cotton J.A."/>
            <person name="Harris D."/>
            <person name="Hill-Cawthorne G.A."/>
            <person name="Konen-Waisman S."/>
            <person name="Latham S.M."/>
            <person name="Mourier T."/>
            <person name="Norton R."/>
            <person name="Quail M.A."/>
            <person name="Sanders M."/>
            <person name="Shanmugam D."/>
            <person name="Sohal A."/>
            <person name="Wasmuth J.D."/>
            <person name="Brunk B."/>
            <person name="Grigg M.E."/>
            <person name="Howard J.C."/>
            <person name="Parkinson J."/>
            <person name="Roos D.S."/>
            <person name="Trees A.J."/>
            <person name="Berriman M."/>
            <person name="Pain A."/>
            <person name="Wastling J.M."/>
        </authorList>
    </citation>
    <scope>NUCLEOTIDE SEQUENCE [LARGE SCALE GENOMIC DNA]</scope>
    <source>
        <strain evidence="4">Liverpool</strain>
    </source>
</reference>
<dbReference type="AlphaFoldDB" id="F0VGP9"/>
<dbReference type="InParanoid" id="F0VGP9"/>
<dbReference type="GeneID" id="13442845"/>
<dbReference type="InterPro" id="IPR019562">
    <property type="entry name" value="Micronemal-adhesive-rpt_sia-bd"/>
</dbReference>
<dbReference type="SMR" id="F0VGP9"/>
<proteinExistence type="predicted"/>
<dbReference type="EMBL" id="FR823389">
    <property type="protein sequence ID" value="CBZ52893.1"/>
    <property type="molecule type" value="Genomic_DNA"/>
</dbReference>
<sequence>MARLFGFCLITCLICVANGSDALQLRLPRNGLTVEQSFASEDIEVVGGRVSTLQAELDAFCNNRYNQLCHGGRPDFCDKIAVARYGTGLQSQQTAEWRCYAVDVLKPTDRKVQCVDDCGNYFPCLGVVEPNKTFHATAHAQILQFIEAGVEKHCSPFQDAGDKYCQGVFANSVARKDAGTSSQQEKKWRCYQKDSLTYEARSICMDNCGGERECAGGRSVNPPVCADTDSLLRSTKRSKAQRFIDDACQQEFDRLCKRDKKFCKTVVARKDRGRAGSQDTAEWRCYALEELNFQSKGSACIDECGNELPCQGGVPEASTHHVTWQDLPSKVKEAQEKFCSARQKAANDYCESEFPDSLARYGSGAGDHTSQYRCVKKDALRADAEAKCADSCKGTETCGGGRSRVDGPLSIDEVMNAHEGITKAMENASTEC</sequence>
<evidence type="ECO:0000313" key="4">
    <source>
        <dbReference type="Proteomes" id="UP000007494"/>
    </source>
</evidence>
<feature type="signal peptide" evidence="1">
    <location>
        <begin position="1"/>
        <end position="22"/>
    </location>
</feature>
<reference evidence="2" key="2">
    <citation type="submission" date="2011-03" db="EMBL/GenBank/DDBJ databases">
        <title>Comparative genomics and transcriptomics of Neospora caninum and Toxoplasma gondii.</title>
        <authorList>
            <person name="Reid A.J."/>
            <person name="Sohal A."/>
            <person name="Harris D."/>
            <person name="Quail M."/>
            <person name="Sanders M."/>
            <person name="Berriman M."/>
            <person name="Wastling J.M."/>
            <person name="Pain A."/>
        </authorList>
    </citation>
    <scope>NUCLEOTIDE SEQUENCE</scope>
    <source>
        <strain evidence="2">Liverpool</strain>
    </source>
</reference>
<evidence type="ECO:0000313" key="2">
    <source>
        <dbReference type="EMBL" id="CBZ52893.1"/>
    </source>
</evidence>
<protein>
    <submittedName>
        <fullName evidence="3">NcMCP2, putative</fullName>
    </submittedName>
</protein>
<reference evidence="3" key="4">
    <citation type="journal article" date="2015" name="PLoS ONE">
        <title>Comprehensive Evaluation of Toxoplasma gondii VEG and Neospora caninum LIV Genomes with Tachyzoite Stage Transcriptome and Proteome Defines Novel Transcript Features.</title>
        <authorList>
            <person name="Ramaprasad A."/>
            <person name="Mourier T."/>
            <person name="Naeem R."/>
            <person name="Malas T.B."/>
            <person name="Moussa E."/>
            <person name="Panigrahi A."/>
            <person name="Vermont S.J."/>
            <person name="Otto T.D."/>
            <person name="Wastling J."/>
            <person name="Pain A."/>
        </authorList>
    </citation>
    <scope>NUCLEOTIDE SEQUENCE</scope>
    <source>
        <strain evidence="3">Liverpool</strain>
    </source>
</reference>
<dbReference type="InterPro" id="IPR008117">
    <property type="entry name" value="Microneme_MIC1"/>
</dbReference>
<dbReference type="EMBL" id="LN714482">
    <property type="protein sequence ID" value="CEL66875.1"/>
    <property type="molecule type" value="Genomic_DNA"/>
</dbReference>
<dbReference type="Proteomes" id="UP000007494">
    <property type="component" value="Chromosome VIIb"/>
</dbReference>
<dbReference type="RefSeq" id="XP_003882925.1">
    <property type="nucleotide sequence ID" value="XM_003882876.1"/>
</dbReference>
<dbReference type="eggNOG" id="ENOG502QYCM">
    <property type="taxonomic scope" value="Eukaryota"/>
</dbReference>
<evidence type="ECO:0000256" key="1">
    <source>
        <dbReference type="SAM" id="SignalP"/>
    </source>
</evidence>
<accession>F0VGP9</accession>
<name>F0VGP9_NEOCL</name>
<keyword evidence="4" id="KW-1185">Reference proteome</keyword>
<feature type="chain" id="PRO_5007655141" evidence="1">
    <location>
        <begin position="23"/>
        <end position="432"/>
    </location>
</feature>
<gene>
    <name evidence="3" type="ORF">BN1204_026810</name>
    <name evidence="2" type="ORF">NCLIV_026810</name>
</gene>
<dbReference type="OMA" id="TAEWRCY"/>
<dbReference type="OrthoDB" id="328597at2759"/>
<dbReference type="PRINTS" id="PR01744">
    <property type="entry name" value="MIC1MICRNEME"/>
</dbReference>
<dbReference type="Pfam" id="PF10564">
    <property type="entry name" value="MAR_sialic_bdg"/>
    <property type="match status" value="3"/>
</dbReference>